<feature type="region of interest" description="Disordered" evidence="2">
    <location>
        <begin position="353"/>
        <end position="375"/>
    </location>
</feature>
<dbReference type="PROSITE" id="PS00463">
    <property type="entry name" value="ZN2_CY6_FUNGAL_1"/>
    <property type="match status" value="1"/>
</dbReference>
<feature type="region of interest" description="Disordered" evidence="2">
    <location>
        <begin position="278"/>
        <end position="315"/>
    </location>
</feature>
<evidence type="ECO:0000313" key="5">
    <source>
        <dbReference type="Proteomes" id="UP000078576"/>
    </source>
</evidence>
<dbReference type="InterPro" id="IPR001138">
    <property type="entry name" value="Zn2Cys6_DnaBD"/>
</dbReference>
<dbReference type="CDD" id="cd00067">
    <property type="entry name" value="GAL4"/>
    <property type="match status" value="1"/>
</dbReference>
<sequence>MTHMSSEPTTNTTTLQSIRSSCDRCRLQKLKCTVPAETDGPVPCERCTRAKVPCVFGRRRRANRLSDTKKRPALTTDSKSPSPSPGPSVGNMLATPSPTSASTAAPPDLQAQLNGLADFESEATRSANGVQPWDGLTLELHNAGSDQNVLGHQADLNDWEWLQHDFGLDGGTCVIDVDPLDPTLRSTSPIFPAPSRPTDMKRTINDNGNTMPGNSATRQRLVSLVADTEKCLQTLEEGPWQHNSSRGLDDYPVGAVLHLIQEFTAIAGPILSRAAATGTKTASQSHPEQVSEATSCGETQTTERDDSDLGINTPTGLGIDTPTTLLVLCGYMWLIRIYSTVLDHFQMHLGRLPSSTNNDTTGFQGGGARGAGTRPSLQLGELPCASAAPSLGRIHTAVCMMLTALQGMDEQLGRGGTAARNMVVTGLAQEAVLRAGEFQDGFGGLGAKVWSVKELLRNKMGL</sequence>
<dbReference type="GO" id="GO:0008270">
    <property type="term" value="F:zinc ion binding"/>
    <property type="evidence" value="ECO:0007669"/>
    <property type="project" value="InterPro"/>
</dbReference>
<evidence type="ECO:0000256" key="1">
    <source>
        <dbReference type="ARBA" id="ARBA00023242"/>
    </source>
</evidence>
<dbReference type="SUPFAM" id="SSF57701">
    <property type="entry name" value="Zn2/Cys6 DNA-binding domain"/>
    <property type="match status" value="1"/>
</dbReference>
<accession>A0A194UXJ0</accession>
<dbReference type="SMART" id="SM00066">
    <property type="entry name" value="GAL4"/>
    <property type="match status" value="1"/>
</dbReference>
<dbReference type="OrthoDB" id="4222821at2759"/>
<dbReference type="PANTHER" id="PTHR31668:SF4">
    <property type="entry name" value="TRANSCRIPTIONAL ACTIVATOR PROTEIN DAL81"/>
    <property type="match status" value="1"/>
</dbReference>
<keyword evidence="1" id="KW-0539">Nucleus</keyword>
<protein>
    <submittedName>
        <fullName evidence="4">Transcriptional regulator LovE</fullName>
    </submittedName>
</protein>
<name>A0A194UXJ0_CYTMA</name>
<feature type="compositionally biased region" description="Low complexity" evidence="2">
    <location>
        <begin position="94"/>
        <end position="107"/>
    </location>
</feature>
<gene>
    <name evidence="4" type="ORF">VP1G_03673</name>
</gene>
<dbReference type="InterPro" id="IPR036864">
    <property type="entry name" value="Zn2-C6_fun-type_DNA-bd_sf"/>
</dbReference>
<keyword evidence="5" id="KW-1185">Reference proteome</keyword>
<dbReference type="GO" id="GO:0005634">
    <property type="term" value="C:nucleus"/>
    <property type="evidence" value="ECO:0007669"/>
    <property type="project" value="TreeGrafter"/>
</dbReference>
<dbReference type="STRING" id="694573.A0A194UXJ0"/>
<evidence type="ECO:0000259" key="3">
    <source>
        <dbReference type="PROSITE" id="PS50048"/>
    </source>
</evidence>
<dbReference type="GO" id="GO:0000981">
    <property type="term" value="F:DNA-binding transcription factor activity, RNA polymerase II-specific"/>
    <property type="evidence" value="ECO:0007669"/>
    <property type="project" value="InterPro"/>
</dbReference>
<evidence type="ECO:0000313" key="4">
    <source>
        <dbReference type="EMBL" id="KUI56334.1"/>
    </source>
</evidence>
<dbReference type="PROSITE" id="PS50048">
    <property type="entry name" value="ZN2_CY6_FUNGAL_2"/>
    <property type="match status" value="1"/>
</dbReference>
<dbReference type="EMBL" id="KN714688">
    <property type="protein sequence ID" value="KUI56334.1"/>
    <property type="molecule type" value="Genomic_DNA"/>
</dbReference>
<reference evidence="5" key="1">
    <citation type="submission" date="2014-12" db="EMBL/GenBank/DDBJ databases">
        <title>Genome Sequence of Valsa Canker Pathogens Uncovers a Specific Adaption of Colonization on Woody Bark.</title>
        <authorList>
            <person name="Yin Z."/>
            <person name="Liu H."/>
            <person name="Gao X."/>
            <person name="Li Z."/>
            <person name="Song N."/>
            <person name="Ke X."/>
            <person name="Dai Q."/>
            <person name="Wu Y."/>
            <person name="Sun Y."/>
            <person name="Xu J.-R."/>
            <person name="Kang Z.K."/>
            <person name="Wang L."/>
            <person name="Huang L."/>
        </authorList>
    </citation>
    <scope>NUCLEOTIDE SEQUENCE [LARGE SCALE GENOMIC DNA]</scope>
    <source>
        <strain evidence="5">SXYL134</strain>
    </source>
</reference>
<dbReference type="AlphaFoldDB" id="A0A194UXJ0"/>
<proteinExistence type="predicted"/>
<dbReference type="Proteomes" id="UP000078576">
    <property type="component" value="Unassembled WGS sequence"/>
</dbReference>
<feature type="compositionally biased region" description="Polar residues" evidence="2">
    <location>
        <begin position="278"/>
        <end position="300"/>
    </location>
</feature>
<feature type="region of interest" description="Disordered" evidence="2">
    <location>
        <begin position="63"/>
        <end position="107"/>
    </location>
</feature>
<dbReference type="Pfam" id="PF00172">
    <property type="entry name" value="Zn_clus"/>
    <property type="match status" value="1"/>
</dbReference>
<dbReference type="GO" id="GO:0001080">
    <property type="term" value="P:nitrogen catabolite activation of transcription from RNA polymerase II promoter"/>
    <property type="evidence" value="ECO:0007669"/>
    <property type="project" value="TreeGrafter"/>
</dbReference>
<dbReference type="Gene3D" id="4.10.240.10">
    <property type="entry name" value="Zn(2)-C6 fungal-type DNA-binding domain"/>
    <property type="match status" value="1"/>
</dbReference>
<feature type="domain" description="Zn(2)-C6 fungal-type" evidence="3">
    <location>
        <begin position="21"/>
        <end position="56"/>
    </location>
</feature>
<dbReference type="PANTHER" id="PTHR31668">
    <property type="entry name" value="GLUCOSE TRANSPORT TRANSCRIPTION REGULATOR RGT1-RELATED-RELATED"/>
    <property type="match status" value="1"/>
</dbReference>
<organism evidence="4 5">
    <name type="scientific">Cytospora mali</name>
    <name type="common">Apple Valsa canker fungus</name>
    <name type="synonym">Valsa mali</name>
    <dbReference type="NCBI Taxonomy" id="578113"/>
    <lineage>
        <taxon>Eukaryota</taxon>
        <taxon>Fungi</taxon>
        <taxon>Dikarya</taxon>
        <taxon>Ascomycota</taxon>
        <taxon>Pezizomycotina</taxon>
        <taxon>Sordariomycetes</taxon>
        <taxon>Sordariomycetidae</taxon>
        <taxon>Diaporthales</taxon>
        <taxon>Cytosporaceae</taxon>
        <taxon>Cytospora</taxon>
    </lineage>
</organism>
<dbReference type="InterPro" id="IPR050797">
    <property type="entry name" value="Carb_Metab_Trans_Reg"/>
</dbReference>
<evidence type="ECO:0000256" key="2">
    <source>
        <dbReference type="SAM" id="MobiDB-lite"/>
    </source>
</evidence>